<reference evidence="5" key="2">
    <citation type="submission" date="2023-07" db="EMBL/GenBank/DDBJ databases">
        <authorList>
            <consortium name="Lawrence Berkeley National Laboratory"/>
            <person name="Haridas S."/>
            <person name="Hensen N."/>
            <person name="Bonometti L."/>
            <person name="Westerberg I."/>
            <person name="Brannstrom I.O."/>
            <person name="Guillou S."/>
            <person name="Cros-Aarteil S."/>
            <person name="Calhoun S."/>
            <person name="Kuo A."/>
            <person name="Mondo S."/>
            <person name="Pangilinan J."/>
            <person name="Riley R."/>
            <person name="LaButti K."/>
            <person name="Andreopoulos B."/>
            <person name="Lipzen A."/>
            <person name="Chen C."/>
            <person name="Yanf M."/>
            <person name="Daum C."/>
            <person name="Ng V."/>
            <person name="Clum A."/>
            <person name="Steindorff A."/>
            <person name="Ohm R."/>
            <person name="Martin F."/>
            <person name="Silar P."/>
            <person name="Natvig D."/>
            <person name="Lalanne C."/>
            <person name="Gautier V."/>
            <person name="Ament-velasquez S.L."/>
            <person name="Kruys A."/>
            <person name="Hutchinson M.I."/>
            <person name="Powell A.J."/>
            <person name="Barry K."/>
            <person name="Miller A.N."/>
            <person name="Grigoriev I.V."/>
            <person name="Debuchy R."/>
            <person name="Gladieux P."/>
            <person name="Thoren M.H."/>
            <person name="Johannesson H."/>
        </authorList>
    </citation>
    <scope>NUCLEOTIDE SEQUENCE</scope>
    <source>
        <strain evidence="5">FGSC 1904</strain>
    </source>
</reference>
<feature type="region of interest" description="Disordered" evidence="3">
    <location>
        <begin position="40"/>
        <end position="84"/>
    </location>
</feature>
<feature type="region of interest" description="Disordered" evidence="3">
    <location>
        <begin position="376"/>
        <end position="429"/>
    </location>
</feature>
<comment type="similarity">
    <text evidence="1">Belongs to the cyclin family. Cyclin C subfamily.</text>
</comment>
<gene>
    <name evidence="5" type="ORF">B0T20DRAFT_25867</name>
</gene>
<reference evidence="5" key="1">
    <citation type="journal article" date="2023" name="Mol. Phylogenet. Evol.">
        <title>Genome-scale phylogeny and comparative genomics of the fungal order Sordariales.</title>
        <authorList>
            <person name="Hensen N."/>
            <person name="Bonometti L."/>
            <person name="Westerberg I."/>
            <person name="Brannstrom I.O."/>
            <person name="Guillou S."/>
            <person name="Cros-Aarteil S."/>
            <person name="Calhoun S."/>
            <person name="Haridas S."/>
            <person name="Kuo A."/>
            <person name="Mondo S."/>
            <person name="Pangilinan J."/>
            <person name="Riley R."/>
            <person name="LaButti K."/>
            <person name="Andreopoulos B."/>
            <person name="Lipzen A."/>
            <person name="Chen C."/>
            <person name="Yan M."/>
            <person name="Daum C."/>
            <person name="Ng V."/>
            <person name="Clum A."/>
            <person name="Steindorff A."/>
            <person name="Ohm R.A."/>
            <person name="Martin F."/>
            <person name="Silar P."/>
            <person name="Natvig D.O."/>
            <person name="Lalanne C."/>
            <person name="Gautier V."/>
            <person name="Ament-Velasquez S.L."/>
            <person name="Kruys A."/>
            <person name="Hutchinson M.I."/>
            <person name="Powell A.J."/>
            <person name="Barry K."/>
            <person name="Miller A.N."/>
            <person name="Grigoriev I.V."/>
            <person name="Debuchy R."/>
            <person name="Gladieux P."/>
            <person name="Hiltunen Thoren M."/>
            <person name="Johannesson H."/>
        </authorList>
    </citation>
    <scope>NUCLEOTIDE SEQUENCE</scope>
    <source>
        <strain evidence="5">FGSC 1904</strain>
    </source>
</reference>
<evidence type="ECO:0000256" key="3">
    <source>
        <dbReference type="SAM" id="MobiDB-lite"/>
    </source>
</evidence>
<dbReference type="GO" id="GO:0006357">
    <property type="term" value="P:regulation of transcription by RNA polymerase II"/>
    <property type="evidence" value="ECO:0007669"/>
    <property type="project" value="InterPro"/>
</dbReference>
<dbReference type="InterPro" id="IPR043198">
    <property type="entry name" value="Cyclin/Ssn8"/>
</dbReference>
<dbReference type="GO" id="GO:0016538">
    <property type="term" value="F:cyclin-dependent protein serine/threonine kinase regulator activity"/>
    <property type="evidence" value="ECO:0007669"/>
    <property type="project" value="InterPro"/>
</dbReference>
<dbReference type="SUPFAM" id="SSF47954">
    <property type="entry name" value="Cyclin-like"/>
    <property type="match status" value="2"/>
</dbReference>
<protein>
    <submittedName>
        <fullName evidence="5">Cyclin-like protein</fullName>
    </submittedName>
</protein>
<dbReference type="Gene3D" id="1.10.472.10">
    <property type="entry name" value="Cyclin-like"/>
    <property type="match status" value="2"/>
</dbReference>
<feature type="compositionally biased region" description="Polar residues" evidence="3">
    <location>
        <begin position="58"/>
        <end position="78"/>
    </location>
</feature>
<feature type="region of interest" description="Disordered" evidence="3">
    <location>
        <begin position="266"/>
        <end position="302"/>
    </location>
</feature>
<evidence type="ECO:0000256" key="1">
    <source>
        <dbReference type="ARBA" id="ARBA00008638"/>
    </source>
</evidence>
<dbReference type="Pfam" id="PF16899">
    <property type="entry name" value="Cyclin_C_2"/>
    <property type="match status" value="1"/>
</dbReference>
<comment type="caution">
    <text evidence="5">The sequence shown here is derived from an EMBL/GenBank/DDBJ whole genome shotgun (WGS) entry which is preliminary data.</text>
</comment>
<feature type="compositionally biased region" description="Basic and acidic residues" evidence="3">
    <location>
        <begin position="376"/>
        <end position="388"/>
    </location>
</feature>
<feature type="domain" description="Cyclin-like" evidence="4">
    <location>
        <begin position="100"/>
        <end position="180"/>
    </location>
</feature>
<evidence type="ECO:0000259" key="4">
    <source>
        <dbReference type="SMART" id="SM00385"/>
    </source>
</evidence>
<keyword evidence="2" id="KW-0195">Cyclin</keyword>
<proteinExistence type="inferred from homology"/>
<accession>A0AAE0UHN5</accession>
<feature type="compositionally biased region" description="Polar residues" evidence="3">
    <location>
        <begin position="268"/>
        <end position="277"/>
    </location>
</feature>
<feature type="compositionally biased region" description="Low complexity" evidence="3">
    <location>
        <begin position="44"/>
        <end position="57"/>
    </location>
</feature>
<evidence type="ECO:0000313" key="6">
    <source>
        <dbReference type="Proteomes" id="UP001281003"/>
    </source>
</evidence>
<dbReference type="AlphaFoldDB" id="A0AAE0UHN5"/>
<dbReference type="InterPro" id="IPR036915">
    <property type="entry name" value="Cyclin-like_sf"/>
</dbReference>
<dbReference type="Proteomes" id="UP001281003">
    <property type="component" value="Unassembled WGS sequence"/>
</dbReference>
<evidence type="ECO:0000313" key="5">
    <source>
        <dbReference type="EMBL" id="KAK3403404.1"/>
    </source>
</evidence>
<name>A0AAE0UHN5_SORBR</name>
<evidence type="ECO:0000256" key="2">
    <source>
        <dbReference type="ARBA" id="ARBA00023127"/>
    </source>
</evidence>
<organism evidence="5 6">
    <name type="scientific">Sordaria brevicollis</name>
    <dbReference type="NCBI Taxonomy" id="83679"/>
    <lineage>
        <taxon>Eukaryota</taxon>
        <taxon>Fungi</taxon>
        <taxon>Dikarya</taxon>
        <taxon>Ascomycota</taxon>
        <taxon>Pezizomycotina</taxon>
        <taxon>Sordariomycetes</taxon>
        <taxon>Sordariomycetidae</taxon>
        <taxon>Sordariales</taxon>
        <taxon>Sordariaceae</taxon>
        <taxon>Sordaria</taxon>
    </lineage>
</organism>
<dbReference type="CDD" id="cd20525">
    <property type="entry name" value="CYCLIN_CCNH_rpt2"/>
    <property type="match status" value="1"/>
</dbReference>
<dbReference type="PANTHER" id="PTHR10026">
    <property type="entry name" value="CYCLIN"/>
    <property type="match status" value="1"/>
</dbReference>
<keyword evidence="6" id="KW-1185">Reference proteome</keyword>
<dbReference type="InterPro" id="IPR013763">
    <property type="entry name" value="Cyclin-like_dom"/>
</dbReference>
<dbReference type="CDD" id="cd20524">
    <property type="entry name" value="CYCLIN_CCNH_rpt1"/>
    <property type="match status" value="1"/>
</dbReference>
<sequence length="429" mass="47707">MASEDARYRETSQFEAWSFSPSQLAAMREKTNSLARQRITERILSSASNPLAPASNNTSHANTPDPSGNGTPNPNENGAPTLPDFLKPEEEALLISFYTSELLRAADHLGVPDEVRATATVFFRRFFLTNSIMTYPPQEMILVALFVGSKAEGRFPRVVEFQQRFNTKQDILAGEFLLAQGNRFNFEVRHPFRALMGAMMELRSYGDIDEQRIQAAEKRAHEILLSSPLMTDAYFHYTPSQIMFAALSLADRGLAERLIQETFHFVPPTTNSDSTPAATPLPGSDSLGTARKEGGGKGTMTNDERAAIIGTGIRDKVMGTIEACRNMLSSELPERKSHWTSESIFKSQIRPVRKKLLKCRDPDRWNLSELQRQRREQGLRREDSEERAAASNGNKDAAIFGGDLPAGAPEKKRRKVGGNGLEDPFGDPL</sequence>
<dbReference type="InterPro" id="IPR031658">
    <property type="entry name" value="Cyclin_C_2"/>
</dbReference>
<dbReference type="SMART" id="SM00385">
    <property type="entry name" value="CYCLIN"/>
    <property type="match status" value="1"/>
</dbReference>
<dbReference type="EMBL" id="JAUTDP010000001">
    <property type="protein sequence ID" value="KAK3403404.1"/>
    <property type="molecule type" value="Genomic_DNA"/>
</dbReference>